<dbReference type="Proteomes" id="UP000199627">
    <property type="component" value="Unassembled WGS sequence"/>
</dbReference>
<evidence type="ECO:0000313" key="2">
    <source>
        <dbReference type="Proteomes" id="UP000199627"/>
    </source>
</evidence>
<evidence type="ECO:0000313" key="1">
    <source>
        <dbReference type="EMBL" id="SDQ50305.1"/>
    </source>
</evidence>
<sequence length="203" mass="23980">MKKIILTALLMLLGLKSDCYELQIITKNIENQYLKVSIKNNSKKTLAFYNGLYQTDFKIIDNDDEENVGEVTSIYSGEDYLDYQFDYSKSLIDKIMKKYSLSFQEAILYLHYKNQYVLIPPNHTEYIDLPIIHKNITARYKLDSTKSYFLSISTVFSTEYIPKYVKDSLNSKNIEIIIPKINSDKININVNKFFRRHKNLYMK</sequence>
<gene>
    <name evidence="1" type="ORF">SAMN05421664_1836</name>
</gene>
<keyword evidence="2" id="KW-1185">Reference proteome</keyword>
<dbReference type="EMBL" id="FNKL01000002">
    <property type="protein sequence ID" value="SDQ50305.1"/>
    <property type="molecule type" value="Genomic_DNA"/>
</dbReference>
<protein>
    <submittedName>
        <fullName evidence="1">Uncharacterized protein</fullName>
    </submittedName>
</protein>
<proteinExistence type="predicted"/>
<dbReference type="RefSeq" id="WP_089755416.1">
    <property type="nucleotide sequence ID" value="NZ_FNKL01000002.1"/>
</dbReference>
<dbReference type="OrthoDB" id="1257045at2"/>
<name>A0A1H1BEB1_9FLAO</name>
<accession>A0A1H1BEB1</accession>
<organism evidence="1 2">
    <name type="scientific">Chryseobacterium soldanellicola</name>
    <dbReference type="NCBI Taxonomy" id="311333"/>
    <lineage>
        <taxon>Bacteria</taxon>
        <taxon>Pseudomonadati</taxon>
        <taxon>Bacteroidota</taxon>
        <taxon>Flavobacteriia</taxon>
        <taxon>Flavobacteriales</taxon>
        <taxon>Weeksellaceae</taxon>
        <taxon>Chryseobacterium group</taxon>
        <taxon>Chryseobacterium</taxon>
    </lineage>
</organism>
<dbReference type="STRING" id="311333.SAMN05421664_1836"/>
<dbReference type="AlphaFoldDB" id="A0A1H1BEB1"/>
<reference evidence="2" key="1">
    <citation type="submission" date="2016-10" db="EMBL/GenBank/DDBJ databases">
        <authorList>
            <person name="Varghese N."/>
            <person name="Submissions S."/>
        </authorList>
    </citation>
    <scope>NUCLEOTIDE SEQUENCE [LARGE SCALE GENOMIC DNA]</scope>
    <source>
        <strain evidence="2">DSM 17072</strain>
    </source>
</reference>